<protein>
    <recommendedName>
        <fullName evidence="5">cGAS/DncV-like nucleotidyltransferase C-terminal helical domain-containing protein</fullName>
    </recommendedName>
</protein>
<dbReference type="GO" id="GO:0016779">
    <property type="term" value="F:nucleotidyltransferase activity"/>
    <property type="evidence" value="ECO:0007669"/>
    <property type="project" value="InterPro"/>
</dbReference>
<keyword evidence="2" id="KW-0548">Nucleotidyltransferase</keyword>
<sequence length="306" mass="35391">MATDWEKTLRAWVKPPSENEDAKRDRTEQEIRQAISDSDHLKDVGYKVYAKGSYANNTNVRLDYDVDIAIECTDFFYYDKTGAAADVRKAATLESKFIAYKGKYTSEVFKTAVEDALVAYYGRKAVTRGNMAMRVREKKTTLPADVVPCFEYHYVYDTDIYGDPVYYQGTRVYKDSGGYIHSWPVQQKERGNAKNNVTGRRYKRIVRALKRLESVLVAEEIIKDLPSFLIECLVYNVPNSSFNHTKYVDDMRSVLTAIYNETMSSGDYSEWLEVSERKYLFRPSQSWSRSDAHELAGKAWDYMGFE</sequence>
<evidence type="ECO:0000256" key="2">
    <source>
        <dbReference type="ARBA" id="ARBA00022695"/>
    </source>
</evidence>
<gene>
    <name evidence="6" type="ORF">FDG2_0106</name>
</gene>
<dbReference type="InterPro" id="IPR043519">
    <property type="entry name" value="NT_sf"/>
</dbReference>
<reference evidence="7" key="1">
    <citation type="submission" date="2016-02" db="EMBL/GenBank/DDBJ databases">
        <authorList>
            <person name="Wibberg D."/>
        </authorList>
    </citation>
    <scope>NUCLEOTIDE SEQUENCE [LARGE SCALE GENOMIC DNA]</scope>
</reference>
<dbReference type="InterPro" id="IPR058909">
    <property type="entry name" value="CD_NTase_C"/>
</dbReference>
<dbReference type="Pfam" id="PF26305">
    <property type="entry name" value="CD_NTase_C"/>
    <property type="match status" value="1"/>
</dbReference>
<proteinExistence type="predicted"/>
<dbReference type="EMBL" id="FLUV01000044">
    <property type="protein sequence ID" value="SBW17201.1"/>
    <property type="molecule type" value="Genomic_DNA"/>
</dbReference>
<evidence type="ECO:0000256" key="3">
    <source>
        <dbReference type="ARBA" id="ARBA00022741"/>
    </source>
</evidence>
<dbReference type="Proteomes" id="UP000199013">
    <property type="component" value="Unassembled WGS sequence"/>
</dbReference>
<keyword evidence="4" id="KW-0051">Antiviral defense</keyword>
<dbReference type="SUPFAM" id="SSF81301">
    <property type="entry name" value="Nucleotidyltransferase"/>
    <property type="match status" value="1"/>
</dbReference>
<dbReference type="AlphaFoldDB" id="A0A1C3NSZ6"/>
<dbReference type="InterPro" id="IPR006116">
    <property type="entry name" value="NT_2-5OAS_ClassI-CCAase"/>
</dbReference>
<accession>A0A1C3NSZ6</accession>
<evidence type="ECO:0000256" key="4">
    <source>
        <dbReference type="ARBA" id="ARBA00023118"/>
    </source>
</evidence>
<evidence type="ECO:0000256" key="1">
    <source>
        <dbReference type="ARBA" id="ARBA00022679"/>
    </source>
</evidence>
<evidence type="ECO:0000313" key="6">
    <source>
        <dbReference type="EMBL" id="SBW17201.1"/>
    </source>
</evidence>
<dbReference type="Gene3D" id="3.30.460.10">
    <property type="entry name" value="Beta Polymerase, domain 2"/>
    <property type="match status" value="1"/>
</dbReference>
<organism evidence="6 7">
    <name type="scientific">Candidatus Protofrankia californiensis</name>
    <dbReference type="NCBI Taxonomy" id="1839754"/>
    <lineage>
        <taxon>Bacteria</taxon>
        <taxon>Bacillati</taxon>
        <taxon>Actinomycetota</taxon>
        <taxon>Actinomycetes</taxon>
        <taxon>Frankiales</taxon>
        <taxon>Frankiaceae</taxon>
        <taxon>Protofrankia</taxon>
    </lineage>
</organism>
<evidence type="ECO:0000313" key="7">
    <source>
        <dbReference type="Proteomes" id="UP000199013"/>
    </source>
</evidence>
<keyword evidence="7" id="KW-1185">Reference proteome</keyword>
<name>A0A1C3NSZ6_9ACTN</name>
<dbReference type="GO" id="GO:0051607">
    <property type="term" value="P:defense response to virus"/>
    <property type="evidence" value="ECO:0007669"/>
    <property type="project" value="UniProtKB-KW"/>
</dbReference>
<feature type="domain" description="cGAS/DncV-like nucleotidyltransferase C-terminal helical" evidence="5">
    <location>
        <begin position="190"/>
        <end position="303"/>
    </location>
</feature>
<keyword evidence="1" id="KW-0808">Transferase</keyword>
<keyword evidence="3" id="KW-0547">Nucleotide-binding</keyword>
<evidence type="ECO:0000259" key="5">
    <source>
        <dbReference type="Pfam" id="PF26305"/>
    </source>
</evidence>
<dbReference type="CDD" id="cd05400">
    <property type="entry name" value="NT_2-5OAS_ClassI-CCAase"/>
    <property type="match status" value="1"/>
</dbReference>